<organism evidence="2 3">
    <name type="scientific">Thermogemmatispora tikiterensis</name>
    <dbReference type="NCBI Taxonomy" id="1825093"/>
    <lineage>
        <taxon>Bacteria</taxon>
        <taxon>Bacillati</taxon>
        <taxon>Chloroflexota</taxon>
        <taxon>Ktedonobacteria</taxon>
        <taxon>Thermogemmatisporales</taxon>
        <taxon>Thermogemmatisporaceae</taxon>
        <taxon>Thermogemmatispora</taxon>
    </lineage>
</organism>
<feature type="transmembrane region" description="Helical" evidence="1">
    <location>
        <begin position="89"/>
        <end position="112"/>
    </location>
</feature>
<proteinExistence type="predicted"/>
<dbReference type="Proteomes" id="UP000248706">
    <property type="component" value="Unassembled WGS sequence"/>
</dbReference>
<keyword evidence="3" id="KW-1185">Reference proteome</keyword>
<dbReference type="InterPro" id="IPR008972">
    <property type="entry name" value="Cupredoxin"/>
</dbReference>
<accession>A0A328VFJ6</accession>
<protein>
    <recommendedName>
        <fullName evidence="4">Blue (type 1) copper domain-containing protein</fullName>
    </recommendedName>
</protein>
<evidence type="ECO:0000313" key="3">
    <source>
        <dbReference type="Proteomes" id="UP000248706"/>
    </source>
</evidence>
<sequence>MTVLSLLTVLALIVTALACGSLMLLAGLVIVPLLILALVSLALAGLIACGLLWAPLLGAFFGLGLIPGGLLTQQYFGYHLTHPGEVAPFMASLLMLLAALVMIVAGGGATFQNYRGGERQAPRWLTQLLSALAGFILGALCVSLLVAVTPVPSASTTSAGLPAVHMGISAFSQSSITIPKGSKLVLVDDGQYLHILRYGRWLNGSPHPQEEPGAPRLDTLQIQGGSVTIGPFTTAGTYYIYCTIHPGMTLTVIVQ</sequence>
<feature type="transmembrane region" description="Helical" evidence="1">
    <location>
        <begin position="124"/>
        <end position="148"/>
    </location>
</feature>
<dbReference type="Gene3D" id="2.60.40.420">
    <property type="entry name" value="Cupredoxins - blue copper proteins"/>
    <property type="match status" value="1"/>
</dbReference>
<keyword evidence="1" id="KW-0812">Transmembrane</keyword>
<dbReference type="EMBL" id="MCIF01000002">
    <property type="protein sequence ID" value="RAQ94094.1"/>
    <property type="molecule type" value="Genomic_DNA"/>
</dbReference>
<keyword evidence="1" id="KW-0472">Membrane</keyword>
<dbReference type="AlphaFoldDB" id="A0A328VFJ6"/>
<reference evidence="2 3" key="1">
    <citation type="submission" date="2016-08" db="EMBL/GenBank/DDBJ databases">
        <title>Analysis of Carbohydrate Active Enzymes in Thermogemmatispora T81 Reveals Carbohydrate Degradation Ability.</title>
        <authorList>
            <person name="Tomazini A."/>
            <person name="Lal S."/>
            <person name="Stott M."/>
            <person name="Henrissat B."/>
            <person name="Polikarpov I."/>
            <person name="Sparling R."/>
            <person name="Levin D.B."/>
        </authorList>
    </citation>
    <scope>NUCLEOTIDE SEQUENCE [LARGE SCALE GENOMIC DNA]</scope>
    <source>
        <strain evidence="2 3">T81</strain>
    </source>
</reference>
<feature type="transmembrane region" description="Helical" evidence="1">
    <location>
        <begin position="28"/>
        <end position="49"/>
    </location>
</feature>
<gene>
    <name evidence="2" type="ORF">A4R35_01025</name>
</gene>
<evidence type="ECO:0000256" key="1">
    <source>
        <dbReference type="SAM" id="Phobius"/>
    </source>
</evidence>
<dbReference type="SUPFAM" id="SSF49503">
    <property type="entry name" value="Cupredoxins"/>
    <property type="match status" value="1"/>
</dbReference>
<evidence type="ECO:0000313" key="2">
    <source>
        <dbReference type="EMBL" id="RAQ94094.1"/>
    </source>
</evidence>
<evidence type="ECO:0008006" key="4">
    <source>
        <dbReference type="Google" id="ProtNLM"/>
    </source>
</evidence>
<name>A0A328VFJ6_9CHLR</name>
<keyword evidence="1" id="KW-1133">Transmembrane helix</keyword>
<comment type="caution">
    <text evidence="2">The sequence shown here is derived from an EMBL/GenBank/DDBJ whole genome shotgun (WGS) entry which is preliminary data.</text>
</comment>
<feature type="transmembrane region" description="Helical" evidence="1">
    <location>
        <begin position="56"/>
        <end position="77"/>
    </location>
</feature>